<dbReference type="EMBL" id="GGEC01065221">
    <property type="protein sequence ID" value="MBX45705.1"/>
    <property type="molecule type" value="Transcribed_RNA"/>
</dbReference>
<sequence length="100" mass="11490">MLNYTISYSGCYIVRTSDAHGTYRITIHDLCQVETTRSLLEFYCSRILATSYETLDFLVLNSQSSSSPLFLFGPLKRSIAKMITHINHSFTLTWLNLRSD</sequence>
<proteinExistence type="predicted"/>
<evidence type="ECO:0000313" key="1">
    <source>
        <dbReference type="EMBL" id="MBX45705.1"/>
    </source>
</evidence>
<organism evidence="1">
    <name type="scientific">Rhizophora mucronata</name>
    <name type="common">Asiatic mangrove</name>
    <dbReference type="NCBI Taxonomy" id="61149"/>
    <lineage>
        <taxon>Eukaryota</taxon>
        <taxon>Viridiplantae</taxon>
        <taxon>Streptophyta</taxon>
        <taxon>Embryophyta</taxon>
        <taxon>Tracheophyta</taxon>
        <taxon>Spermatophyta</taxon>
        <taxon>Magnoliopsida</taxon>
        <taxon>eudicotyledons</taxon>
        <taxon>Gunneridae</taxon>
        <taxon>Pentapetalae</taxon>
        <taxon>rosids</taxon>
        <taxon>fabids</taxon>
        <taxon>Malpighiales</taxon>
        <taxon>Rhizophoraceae</taxon>
        <taxon>Rhizophora</taxon>
    </lineage>
</organism>
<name>A0A2P2NTD3_RHIMU</name>
<reference evidence="1" key="1">
    <citation type="submission" date="2018-02" db="EMBL/GenBank/DDBJ databases">
        <title>Rhizophora mucronata_Transcriptome.</title>
        <authorList>
            <person name="Meera S.P."/>
            <person name="Sreeshan A."/>
            <person name="Augustine A."/>
        </authorList>
    </citation>
    <scope>NUCLEOTIDE SEQUENCE</scope>
    <source>
        <tissue evidence="1">Leaf</tissue>
    </source>
</reference>
<dbReference type="AlphaFoldDB" id="A0A2P2NTD3"/>
<accession>A0A2P2NTD3</accession>
<protein>
    <submittedName>
        <fullName evidence="1">Uncharacterized protein</fullName>
    </submittedName>
</protein>